<dbReference type="EMBL" id="CAMXCT030000200">
    <property type="protein sequence ID" value="CAL4762692.1"/>
    <property type="molecule type" value="Genomic_DNA"/>
</dbReference>
<evidence type="ECO:0000256" key="1">
    <source>
        <dbReference type="SAM" id="SignalP"/>
    </source>
</evidence>
<sequence length="59" mass="6464">MLQLLLLGLGLSRLACAAPCFSDAVPVAQRKNIFFDGQEMPVGLWKWPGSKSRVDSCQI</sequence>
<dbReference type="EMBL" id="CAMXCT010000200">
    <property type="protein sequence ID" value="CAI3975380.1"/>
    <property type="molecule type" value="Genomic_DNA"/>
</dbReference>
<dbReference type="EMBL" id="CAMXCT020000200">
    <property type="protein sequence ID" value="CAL1128755.1"/>
    <property type="molecule type" value="Genomic_DNA"/>
</dbReference>
<feature type="chain" id="PRO_5043271989" evidence="1">
    <location>
        <begin position="18"/>
        <end position="59"/>
    </location>
</feature>
<gene>
    <name evidence="2" type="ORF">C1SCF055_LOCUS3712</name>
</gene>
<keyword evidence="4" id="KW-1185">Reference proteome</keyword>
<proteinExistence type="predicted"/>
<evidence type="ECO:0000313" key="2">
    <source>
        <dbReference type="EMBL" id="CAI3975380.1"/>
    </source>
</evidence>
<accession>A0A9P1FI14</accession>
<comment type="caution">
    <text evidence="2">The sequence shown here is derived from an EMBL/GenBank/DDBJ whole genome shotgun (WGS) entry which is preliminary data.</text>
</comment>
<protein>
    <submittedName>
        <fullName evidence="2">Uncharacterized protein</fullName>
    </submittedName>
</protein>
<evidence type="ECO:0000313" key="3">
    <source>
        <dbReference type="EMBL" id="CAL4762692.1"/>
    </source>
</evidence>
<feature type="signal peptide" evidence="1">
    <location>
        <begin position="1"/>
        <end position="17"/>
    </location>
</feature>
<organism evidence="2">
    <name type="scientific">Cladocopium goreaui</name>
    <dbReference type="NCBI Taxonomy" id="2562237"/>
    <lineage>
        <taxon>Eukaryota</taxon>
        <taxon>Sar</taxon>
        <taxon>Alveolata</taxon>
        <taxon>Dinophyceae</taxon>
        <taxon>Suessiales</taxon>
        <taxon>Symbiodiniaceae</taxon>
        <taxon>Cladocopium</taxon>
    </lineage>
</organism>
<reference evidence="2" key="1">
    <citation type="submission" date="2022-10" db="EMBL/GenBank/DDBJ databases">
        <authorList>
            <person name="Chen Y."/>
            <person name="Dougan E. K."/>
            <person name="Chan C."/>
            <person name="Rhodes N."/>
            <person name="Thang M."/>
        </authorList>
    </citation>
    <scope>NUCLEOTIDE SEQUENCE</scope>
</reference>
<evidence type="ECO:0000313" key="4">
    <source>
        <dbReference type="Proteomes" id="UP001152797"/>
    </source>
</evidence>
<dbReference type="Proteomes" id="UP001152797">
    <property type="component" value="Unassembled WGS sequence"/>
</dbReference>
<name>A0A9P1FI14_9DINO</name>
<dbReference type="AlphaFoldDB" id="A0A9P1FI14"/>
<reference evidence="3 4" key="2">
    <citation type="submission" date="2024-05" db="EMBL/GenBank/DDBJ databases">
        <authorList>
            <person name="Chen Y."/>
            <person name="Shah S."/>
            <person name="Dougan E. K."/>
            <person name="Thang M."/>
            <person name="Chan C."/>
        </authorList>
    </citation>
    <scope>NUCLEOTIDE SEQUENCE [LARGE SCALE GENOMIC DNA]</scope>
</reference>
<keyword evidence="1" id="KW-0732">Signal</keyword>